<dbReference type="EMBL" id="AGBW02008425">
    <property type="protein sequence ID" value="OWR53437.1"/>
    <property type="molecule type" value="Genomic_DNA"/>
</dbReference>
<gene>
    <name evidence="1" type="ORF">KGM_214551B</name>
</gene>
<sequence length="62" mass="6856">CCVRSYPDMIIRPTTGGVIGYGCDITGYGNIDGQDSGYRIRLPGAYHHWGWDAACNIIDIYN</sequence>
<name>A0A212FI84_DANPL</name>
<dbReference type="Proteomes" id="UP000007151">
    <property type="component" value="Unassembled WGS sequence"/>
</dbReference>
<evidence type="ECO:0000313" key="2">
    <source>
        <dbReference type="Proteomes" id="UP000007151"/>
    </source>
</evidence>
<proteinExistence type="predicted"/>
<dbReference type="KEGG" id="dpl:KGM_214551B"/>
<reference evidence="1 2" key="1">
    <citation type="journal article" date="2011" name="Cell">
        <title>The monarch butterfly genome yields insights into long-distance migration.</title>
        <authorList>
            <person name="Zhan S."/>
            <person name="Merlin C."/>
            <person name="Boore J.L."/>
            <person name="Reppert S.M."/>
        </authorList>
    </citation>
    <scope>NUCLEOTIDE SEQUENCE [LARGE SCALE GENOMIC DNA]</scope>
    <source>
        <strain evidence="1">F-2</strain>
    </source>
</reference>
<dbReference type="InParanoid" id="A0A212FI84"/>
<feature type="non-terminal residue" evidence="1">
    <location>
        <position position="1"/>
    </location>
</feature>
<accession>A0A212FI84</accession>
<organism evidence="1 2">
    <name type="scientific">Danaus plexippus plexippus</name>
    <dbReference type="NCBI Taxonomy" id="278856"/>
    <lineage>
        <taxon>Eukaryota</taxon>
        <taxon>Metazoa</taxon>
        <taxon>Ecdysozoa</taxon>
        <taxon>Arthropoda</taxon>
        <taxon>Hexapoda</taxon>
        <taxon>Insecta</taxon>
        <taxon>Pterygota</taxon>
        <taxon>Neoptera</taxon>
        <taxon>Endopterygota</taxon>
        <taxon>Lepidoptera</taxon>
        <taxon>Glossata</taxon>
        <taxon>Ditrysia</taxon>
        <taxon>Papilionoidea</taxon>
        <taxon>Nymphalidae</taxon>
        <taxon>Danainae</taxon>
        <taxon>Danaini</taxon>
        <taxon>Danaina</taxon>
        <taxon>Danaus</taxon>
        <taxon>Danaus</taxon>
    </lineage>
</organism>
<dbReference type="AlphaFoldDB" id="A0A212FI84"/>
<keyword evidence="2" id="KW-1185">Reference proteome</keyword>
<evidence type="ECO:0000313" key="1">
    <source>
        <dbReference type="EMBL" id="OWR53437.1"/>
    </source>
</evidence>
<protein>
    <submittedName>
        <fullName evidence="1">Transcription factor 12 like protein</fullName>
    </submittedName>
</protein>
<comment type="caution">
    <text evidence="1">The sequence shown here is derived from an EMBL/GenBank/DDBJ whole genome shotgun (WGS) entry which is preliminary data.</text>
</comment>